<dbReference type="Pfam" id="PF00959">
    <property type="entry name" value="Phage_lysozyme"/>
    <property type="match status" value="1"/>
</dbReference>
<dbReference type="PANTHER" id="PTHR37406:SF1">
    <property type="entry name" value="T4-TYPE LYSOZYME 1-RELATED"/>
    <property type="match status" value="1"/>
</dbReference>
<dbReference type="GO" id="GO:0031640">
    <property type="term" value="P:killing of cells of another organism"/>
    <property type="evidence" value="ECO:0007669"/>
    <property type="project" value="UniProtKB-KW"/>
</dbReference>
<dbReference type="RefSeq" id="WP_094837160.1">
    <property type="nucleotide sequence ID" value="NZ_NEVQ01000003.1"/>
</dbReference>
<dbReference type="AlphaFoldDB" id="A0A261URU4"/>
<comment type="catalytic activity">
    <reaction evidence="3">
        <text>Hydrolysis of (1-&gt;4)-beta-linkages between N-acetylmuramic acid and N-acetyl-D-glucosamine residues in a peptidoglycan and between N-acetyl-D-glucosamine residues in chitodextrins.</text>
        <dbReference type="EC" id="3.2.1.17"/>
    </reaction>
</comment>
<keyword evidence="5" id="KW-1185">Reference proteome</keyword>
<evidence type="ECO:0000256" key="2">
    <source>
        <dbReference type="ARBA" id="ARBA00022638"/>
    </source>
</evidence>
<dbReference type="InterPro" id="IPR002196">
    <property type="entry name" value="Glyco_hydro_24"/>
</dbReference>
<keyword evidence="1 3" id="KW-0929">Antimicrobial</keyword>
<evidence type="ECO:0000313" key="4">
    <source>
        <dbReference type="EMBL" id="OZI64628.1"/>
    </source>
</evidence>
<dbReference type="EMBL" id="NEVQ01000003">
    <property type="protein sequence ID" value="OZI64628.1"/>
    <property type="molecule type" value="Genomic_DNA"/>
</dbReference>
<keyword evidence="2 3" id="KW-0081">Bacteriolytic enzyme</keyword>
<dbReference type="GO" id="GO:0042742">
    <property type="term" value="P:defense response to bacterium"/>
    <property type="evidence" value="ECO:0007669"/>
    <property type="project" value="UniProtKB-KW"/>
</dbReference>
<keyword evidence="3" id="KW-0378">Hydrolase</keyword>
<dbReference type="SUPFAM" id="SSF53955">
    <property type="entry name" value="Lysozyme-like"/>
    <property type="match status" value="1"/>
</dbReference>
<reference evidence="4 5" key="1">
    <citation type="submission" date="2017-05" db="EMBL/GenBank/DDBJ databases">
        <title>Complete and WGS of Bordetella genogroups.</title>
        <authorList>
            <person name="Spilker T."/>
            <person name="LiPuma J."/>
        </authorList>
    </citation>
    <scope>NUCLEOTIDE SEQUENCE [LARGE SCALE GENOMIC DNA]</scope>
    <source>
        <strain evidence="4 5">AU9919</strain>
    </source>
</reference>
<dbReference type="InterPro" id="IPR023347">
    <property type="entry name" value="Lysozyme_dom_sf"/>
</dbReference>
<evidence type="ECO:0000256" key="3">
    <source>
        <dbReference type="RuleBase" id="RU003788"/>
    </source>
</evidence>
<dbReference type="InterPro" id="IPR023346">
    <property type="entry name" value="Lysozyme-like_dom_sf"/>
</dbReference>
<proteinExistence type="inferred from homology"/>
<name>A0A261URU4_9BORD</name>
<comment type="similarity">
    <text evidence="3">Belongs to the glycosyl hydrolase 24 family.</text>
</comment>
<gene>
    <name evidence="4" type="ORF">CAL20_02965</name>
</gene>
<evidence type="ECO:0000256" key="1">
    <source>
        <dbReference type="ARBA" id="ARBA00022529"/>
    </source>
</evidence>
<accession>A0A261URU4</accession>
<protein>
    <recommendedName>
        <fullName evidence="3">Lysozyme</fullName>
        <ecNumber evidence="3">3.2.1.17</ecNumber>
    </recommendedName>
</protein>
<organism evidence="4 5">
    <name type="scientific">Bordetella genomosp. 4</name>
    <dbReference type="NCBI Taxonomy" id="463044"/>
    <lineage>
        <taxon>Bacteria</taxon>
        <taxon>Pseudomonadati</taxon>
        <taxon>Pseudomonadota</taxon>
        <taxon>Betaproteobacteria</taxon>
        <taxon>Burkholderiales</taxon>
        <taxon>Alcaligenaceae</taxon>
        <taxon>Bordetella</taxon>
    </lineage>
</organism>
<dbReference type="CDD" id="cd00735">
    <property type="entry name" value="T4-like_lys"/>
    <property type="match status" value="1"/>
</dbReference>
<keyword evidence="3" id="KW-0326">Glycosidase</keyword>
<evidence type="ECO:0000313" key="5">
    <source>
        <dbReference type="Proteomes" id="UP000216885"/>
    </source>
</evidence>
<comment type="caution">
    <text evidence="4">The sequence shown here is derived from an EMBL/GenBank/DDBJ whole genome shotgun (WGS) entry which is preliminary data.</text>
</comment>
<dbReference type="Gene3D" id="1.10.530.40">
    <property type="match status" value="1"/>
</dbReference>
<dbReference type="GO" id="GO:0016998">
    <property type="term" value="P:cell wall macromolecule catabolic process"/>
    <property type="evidence" value="ECO:0007669"/>
    <property type="project" value="InterPro"/>
</dbReference>
<dbReference type="PANTHER" id="PTHR37406">
    <property type="entry name" value="T4-TYPE LYSOZYME 1-RELATED"/>
    <property type="match status" value="1"/>
</dbReference>
<dbReference type="GO" id="GO:0009253">
    <property type="term" value="P:peptidoglycan catabolic process"/>
    <property type="evidence" value="ECO:0007669"/>
    <property type="project" value="InterPro"/>
</dbReference>
<dbReference type="InterPro" id="IPR052619">
    <property type="entry name" value="Phage_lysozyme-like"/>
</dbReference>
<dbReference type="Proteomes" id="UP000216885">
    <property type="component" value="Unassembled WGS sequence"/>
</dbReference>
<dbReference type="GO" id="GO:0003796">
    <property type="term" value="F:lysozyme activity"/>
    <property type="evidence" value="ECO:0007669"/>
    <property type="project" value="UniProtKB-EC"/>
</dbReference>
<sequence>MTLQDQLTTQLRRDEGEVLHAYQDHLGYWTLGIGRLIDKRKGGGITPDEAAYLLANDINRVSTEVSERLPWFESLDEARKGVLLNMAFQMGVNGLLGFKNTLAMVARHDYAKAADGMLNSLWARQTPDRALRLSKQMRTGEWQ</sequence>
<dbReference type="EC" id="3.2.1.17" evidence="3"/>